<evidence type="ECO:0000313" key="2">
    <source>
        <dbReference type="EMBL" id="PSB33919.1"/>
    </source>
</evidence>
<dbReference type="RefSeq" id="WP_106254909.1">
    <property type="nucleotide sequence ID" value="NZ_CAWNSW010000059.1"/>
</dbReference>
<organism evidence="2 3">
    <name type="scientific">Stenomitos frigidus ULC18</name>
    <dbReference type="NCBI Taxonomy" id="2107698"/>
    <lineage>
        <taxon>Bacteria</taxon>
        <taxon>Bacillati</taxon>
        <taxon>Cyanobacteriota</taxon>
        <taxon>Cyanophyceae</taxon>
        <taxon>Leptolyngbyales</taxon>
        <taxon>Leptolyngbyaceae</taxon>
        <taxon>Stenomitos</taxon>
    </lineage>
</organism>
<name>A0A2T1EME5_9CYAN</name>
<dbReference type="AlphaFoldDB" id="A0A2T1EME5"/>
<comment type="caution">
    <text evidence="2">The sequence shown here is derived from an EMBL/GenBank/DDBJ whole genome shotgun (WGS) entry which is preliminary data.</text>
</comment>
<feature type="region of interest" description="Disordered" evidence="1">
    <location>
        <begin position="96"/>
        <end position="116"/>
    </location>
</feature>
<sequence>MSLAEPSHTLEPNTLVTHPSLDSRAQHPAIRPIAPALRKTNPPAPSPWHGYPITILEDQLSYQTVDELATNDLLKLSLATGLSPTLKTALTQTVNPTLPSADTLPETQTRLRLPWQ</sequence>
<feature type="region of interest" description="Disordered" evidence="1">
    <location>
        <begin position="1"/>
        <end position="29"/>
    </location>
</feature>
<feature type="compositionally biased region" description="Polar residues" evidence="1">
    <location>
        <begin position="96"/>
        <end position="110"/>
    </location>
</feature>
<keyword evidence="3" id="KW-1185">Reference proteome</keyword>
<evidence type="ECO:0000313" key="3">
    <source>
        <dbReference type="Proteomes" id="UP000239576"/>
    </source>
</evidence>
<reference evidence="2 3" key="2">
    <citation type="submission" date="2018-03" db="EMBL/GenBank/DDBJ databases">
        <title>The ancient ancestry and fast evolution of plastids.</title>
        <authorList>
            <person name="Moore K.R."/>
            <person name="Magnabosco C."/>
            <person name="Momper L."/>
            <person name="Gold D.A."/>
            <person name="Bosak T."/>
            <person name="Fournier G.P."/>
        </authorList>
    </citation>
    <scope>NUCLEOTIDE SEQUENCE [LARGE SCALE GENOMIC DNA]</scope>
    <source>
        <strain evidence="2 3">ULC18</strain>
    </source>
</reference>
<accession>A0A2T1EME5</accession>
<dbReference type="Proteomes" id="UP000239576">
    <property type="component" value="Unassembled WGS sequence"/>
</dbReference>
<dbReference type="EMBL" id="PVWK01000016">
    <property type="protein sequence ID" value="PSB33919.1"/>
    <property type="molecule type" value="Genomic_DNA"/>
</dbReference>
<protein>
    <submittedName>
        <fullName evidence="2">Uncharacterized protein</fullName>
    </submittedName>
</protein>
<evidence type="ECO:0000256" key="1">
    <source>
        <dbReference type="SAM" id="MobiDB-lite"/>
    </source>
</evidence>
<proteinExistence type="predicted"/>
<reference evidence="3" key="1">
    <citation type="submission" date="2018-02" db="EMBL/GenBank/DDBJ databases">
        <authorList>
            <person name="Moore K."/>
            <person name="Momper L."/>
        </authorList>
    </citation>
    <scope>NUCLEOTIDE SEQUENCE [LARGE SCALE GENOMIC DNA]</scope>
    <source>
        <strain evidence="3">ULC18</strain>
    </source>
</reference>
<gene>
    <name evidence="2" type="ORF">C7B82_03385</name>
</gene>